<name>A0ABR3M0W9_9TELE</name>
<reference evidence="2 3" key="1">
    <citation type="submission" date="2023-09" db="EMBL/GenBank/DDBJ databases">
        <authorList>
            <person name="Wang M."/>
        </authorList>
    </citation>
    <scope>NUCLEOTIDE SEQUENCE [LARGE SCALE GENOMIC DNA]</scope>
    <source>
        <strain evidence="2">GT-2023</strain>
        <tissue evidence="2">Liver</tissue>
    </source>
</reference>
<dbReference type="EMBL" id="JAYMGO010000016">
    <property type="protein sequence ID" value="KAL1258769.1"/>
    <property type="molecule type" value="Genomic_DNA"/>
</dbReference>
<feature type="region of interest" description="Disordered" evidence="1">
    <location>
        <begin position="17"/>
        <end position="38"/>
    </location>
</feature>
<keyword evidence="3" id="KW-1185">Reference proteome</keyword>
<sequence>MSVCMCVRERKRGRGRERDINLTHSQQKQEAERKRAEGNTPAIIHECCGAAPLVVPRPSLAHSSTDADRQAGIRRGRILAPVDVFPHRRLIRAAQSGN</sequence>
<proteinExistence type="predicted"/>
<evidence type="ECO:0000313" key="3">
    <source>
        <dbReference type="Proteomes" id="UP001558613"/>
    </source>
</evidence>
<evidence type="ECO:0000256" key="1">
    <source>
        <dbReference type="SAM" id="MobiDB-lite"/>
    </source>
</evidence>
<evidence type="ECO:0000313" key="2">
    <source>
        <dbReference type="EMBL" id="KAL1258769.1"/>
    </source>
</evidence>
<feature type="compositionally biased region" description="Basic and acidic residues" evidence="1">
    <location>
        <begin position="17"/>
        <end position="37"/>
    </location>
</feature>
<dbReference type="Proteomes" id="UP001558613">
    <property type="component" value="Unassembled WGS sequence"/>
</dbReference>
<organism evidence="2 3">
    <name type="scientific">Cirrhinus molitorella</name>
    <name type="common">mud carp</name>
    <dbReference type="NCBI Taxonomy" id="172907"/>
    <lineage>
        <taxon>Eukaryota</taxon>
        <taxon>Metazoa</taxon>
        <taxon>Chordata</taxon>
        <taxon>Craniata</taxon>
        <taxon>Vertebrata</taxon>
        <taxon>Euteleostomi</taxon>
        <taxon>Actinopterygii</taxon>
        <taxon>Neopterygii</taxon>
        <taxon>Teleostei</taxon>
        <taxon>Ostariophysi</taxon>
        <taxon>Cypriniformes</taxon>
        <taxon>Cyprinidae</taxon>
        <taxon>Labeoninae</taxon>
        <taxon>Labeonini</taxon>
        <taxon>Cirrhinus</taxon>
    </lineage>
</organism>
<protein>
    <submittedName>
        <fullName evidence="2">Uncharacterized protein</fullName>
    </submittedName>
</protein>
<gene>
    <name evidence="2" type="ORF">QQF64_009346</name>
</gene>
<comment type="caution">
    <text evidence="2">The sequence shown here is derived from an EMBL/GenBank/DDBJ whole genome shotgun (WGS) entry which is preliminary data.</text>
</comment>
<accession>A0ABR3M0W9</accession>